<protein>
    <submittedName>
        <fullName evidence="1">Uncharacterized protein</fullName>
    </submittedName>
</protein>
<gene>
    <name evidence="1" type="ORF">SE17_13485</name>
</gene>
<evidence type="ECO:0000313" key="2">
    <source>
        <dbReference type="Proteomes" id="UP000050509"/>
    </source>
</evidence>
<evidence type="ECO:0000313" key="1">
    <source>
        <dbReference type="EMBL" id="KPV52772.1"/>
    </source>
</evidence>
<accession>A0A0P9DAM4</accession>
<organism evidence="1 2">
    <name type="scientific">Kouleothrix aurantiaca</name>
    <dbReference type="NCBI Taxonomy" id="186479"/>
    <lineage>
        <taxon>Bacteria</taxon>
        <taxon>Bacillati</taxon>
        <taxon>Chloroflexota</taxon>
        <taxon>Chloroflexia</taxon>
        <taxon>Chloroflexales</taxon>
        <taxon>Roseiflexineae</taxon>
        <taxon>Roseiflexaceae</taxon>
        <taxon>Kouleothrix</taxon>
    </lineage>
</organism>
<dbReference type="EMBL" id="LJCR01000436">
    <property type="protein sequence ID" value="KPV52772.1"/>
    <property type="molecule type" value="Genomic_DNA"/>
</dbReference>
<dbReference type="Proteomes" id="UP000050509">
    <property type="component" value="Unassembled WGS sequence"/>
</dbReference>
<sequence>MGIRLIVIQTFGIVVNIEYIKCTTTILFVVSAHLLQEPGQKILASMTLAIRIAAGRVPVVIPAATYRA</sequence>
<comment type="caution">
    <text evidence="1">The sequence shown here is derived from an EMBL/GenBank/DDBJ whole genome shotgun (WGS) entry which is preliminary data.</text>
</comment>
<keyword evidence="2" id="KW-1185">Reference proteome</keyword>
<reference evidence="1 2" key="1">
    <citation type="submission" date="2015-09" db="EMBL/GenBank/DDBJ databases">
        <title>Draft genome sequence of Kouleothrix aurantiaca JCM 19913.</title>
        <authorList>
            <person name="Hemp J."/>
        </authorList>
    </citation>
    <scope>NUCLEOTIDE SEQUENCE [LARGE SCALE GENOMIC DNA]</scope>
    <source>
        <strain evidence="1 2">COM-B</strain>
    </source>
</reference>
<dbReference type="AlphaFoldDB" id="A0A0P9DAM4"/>
<proteinExistence type="predicted"/>
<name>A0A0P9DAM4_9CHLR</name>